<dbReference type="KEGG" id="pgr:PGTG_22711"/>
<dbReference type="EMBL" id="DS178423">
    <property type="protein sequence ID" value="EHS62991.1"/>
    <property type="molecule type" value="Genomic_DNA"/>
</dbReference>
<feature type="region of interest" description="Disordered" evidence="1">
    <location>
        <begin position="1146"/>
        <end position="1169"/>
    </location>
</feature>
<feature type="region of interest" description="Disordered" evidence="1">
    <location>
        <begin position="133"/>
        <end position="569"/>
    </location>
</feature>
<evidence type="ECO:0000313" key="2">
    <source>
        <dbReference type="EMBL" id="EHS62991.1"/>
    </source>
</evidence>
<proteinExistence type="predicted"/>
<organism evidence="2 3">
    <name type="scientific">Puccinia graminis f. sp. tritici (strain CRL 75-36-700-3 / race SCCL)</name>
    <name type="common">Black stem rust fungus</name>
    <dbReference type="NCBI Taxonomy" id="418459"/>
    <lineage>
        <taxon>Eukaryota</taxon>
        <taxon>Fungi</taxon>
        <taxon>Dikarya</taxon>
        <taxon>Basidiomycota</taxon>
        <taxon>Pucciniomycotina</taxon>
        <taxon>Pucciniomycetes</taxon>
        <taxon>Pucciniales</taxon>
        <taxon>Pucciniaceae</taxon>
        <taxon>Puccinia</taxon>
    </lineage>
</organism>
<accession>H6QVH6</accession>
<feature type="compositionally biased region" description="Polar residues" evidence="1">
    <location>
        <begin position="276"/>
        <end position="288"/>
    </location>
</feature>
<feature type="compositionally biased region" description="Basic residues" evidence="1">
    <location>
        <begin position="733"/>
        <end position="752"/>
    </location>
</feature>
<dbReference type="OrthoDB" id="2507552at2759"/>
<feature type="compositionally biased region" description="Polar residues" evidence="1">
    <location>
        <begin position="319"/>
        <end position="330"/>
    </location>
</feature>
<feature type="compositionally biased region" description="Basic and acidic residues" evidence="1">
    <location>
        <begin position="846"/>
        <end position="855"/>
    </location>
</feature>
<dbReference type="STRING" id="418459.H6QVH6"/>
<feature type="compositionally biased region" description="Low complexity" evidence="1">
    <location>
        <begin position="695"/>
        <end position="710"/>
    </location>
</feature>
<feature type="compositionally biased region" description="Low complexity" evidence="1">
    <location>
        <begin position="223"/>
        <end position="232"/>
    </location>
</feature>
<name>H6QVH6_PUCGT</name>
<dbReference type="Proteomes" id="UP000008783">
    <property type="component" value="Unassembled WGS sequence"/>
</dbReference>
<dbReference type="InParanoid" id="H6QVH6"/>
<feature type="compositionally biased region" description="Pro residues" evidence="1">
    <location>
        <begin position="1028"/>
        <end position="1042"/>
    </location>
</feature>
<evidence type="ECO:0000313" key="3">
    <source>
        <dbReference type="Proteomes" id="UP000008783"/>
    </source>
</evidence>
<feature type="compositionally biased region" description="Low complexity" evidence="1">
    <location>
        <begin position="666"/>
        <end position="683"/>
    </location>
</feature>
<protein>
    <submittedName>
        <fullName evidence="2">Uncharacterized protein</fullName>
    </submittedName>
</protein>
<evidence type="ECO:0000256" key="1">
    <source>
        <dbReference type="SAM" id="MobiDB-lite"/>
    </source>
</evidence>
<keyword evidence="3" id="KW-1185">Reference proteome</keyword>
<reference evidence="3" key="1">
    <citation type="journal article" date="2011" name="Proc. Natl. Acad. Sci. U.S.A.">
        <title>Obligate biotrophy features unraveled by the genomic analysis of rust fungi.</title>
        <authorList>
            <person name="Duplessis S."/>
            <person name="Cuomo C.A."/>
            <person name="Lin Y.-C."/>
            <person name="Aerts A."/>
            <person name="Tisserant E."/>
            <person name="Veneault-Fourrey C."/>
            <person name="Joly D.L."/>
            <person name="Hacquard S."/>
            <person name="Amselem J."/>
            <person name="Cantarel B.L."/>
            <person name="Chiu R."/>
            <person name="Coutinho P.M."/>
            <person name="Feau N."/>
            <person name="Field M."/>
            <person name="Frey P."/>
            <person name="Gelhaye E."/>
            <person name="Goldberg J."/>
            <person name="Grabherr M.G."/>
            <person name="Kodira C.D."/>
            <person name="Kohler A."/>
            <person name="Kuees U."/>
            <person name="Lindquist E.A."/>
            <person name="Lucas S.M."/>
            <person name="Mago R."/>
            <person name="Mauceli E."/>
            <person name="Morin E."/>
            <person name="Murat C."/>
            <person name="Pangilinan J.L."/>
            <person name="Park R."/>
            <person name="Pearson M."/>
            <person name="Quesneville H."/>
            <person name="Rouhier N."/>
            <person name="Sakthikumar S."/>
            <person name="Salamov A.A."/>
            <person name="Schmutz J."/>
            <person name="Selles B."/>
            <person name="Shapiro H."/>
            <person name="Tanguay P."/>
            <person name="Tuskan G.A."/>
            <person name="Henrissat B."/>
            <person name="Van de Peer Y."/>
            <person name="Rouze P."/>
            <person name="Ellis J.G."/>
            <person name="Dodds P.N."/>
            <person name="Schein J.E."/>
            <person name="Zhong S."/>
            <person name="Hamelin R.C."/>
            <person name="Grigoriev I.V."/>
            <person name="Szabo L.J."/>
            <person name="Martin F."/>
        </authorList>
    </citation>
    <scope>NUCLEOTIDE SEQUENCE [LARGE SCALE GENOMIC DNA]</scope>
    <source>
        <strain evidence="3">CRL 75-36-700-3 / race SCCL</strain>
    </source>
</reference>
<feature type="compositionally biased region" description="Low complexity" evidence="1">
    <location>
        <begin position="494"/>
        <end position="509"/>
    </location>
</feature>
<dbReference type="RefSeq" id="XP_003888487.1">
    <property type="nucleotide sequence ID" value="XM_003888438.1"/>
</dbReference>
<dbReference type="GeneID" id="13540972"/>
<feature type="region of interest" description="Disordered" evidence="1">
    <location>
        <begin position="770"/>
        <end position="991"/>
    </location>
</feature>
<gene>
    <name evidence="2" type="ORF">PGTG_22711</name>
</gene>
<feature type="compositionally biased region" description="Basic residues" evidence="1">
    <location>
        <begin position="183"/>
        <end position="192"/>
    </location>
</feature>
<feature type="compositionally biased region" description="Low complexity" evidence="1">
    <location>
        <begin position="400"/>
        <end position="411"/>
    </location>
</feature>
<feature type="compositionally biased region" description="Polar residues" evidence="1">
    <location>
        <begin position="684"/>
        <end position="693"/>
    </location>
</feature>
<feature type="compositionally biased region" description="Basic residues" evidence="1">
    <location>
        <begin position="250"/>
        <end position="259"/>
    </location>
</feature>
<feature type="compositionally biased region" description="Basic residues" evidence="1">
    <location>
        <begin position="140"/>
        <end position="152"/>
    </location>
</feature>
<feature type="region of interest" description="Disordered" evidence="1">
    <location>
        <begin position="1007"/>
        <end position="1047"/>
    </location>
</feature>
<dbReference type="VEuPathDB" id="FungiDB:PGTG_22711"/>
<sequence>MKRPAEDRVPLWDDPNQLTIPRLRHTLSVYKISIDQGEPRTKLFQQYVRLARIQSPDSVKFWIGQHSLTGPLPAPDALVVSQIKIFLALHKIDYPAQAKRGHLVHLYQSITPAAPTRRSLIPSSPATSVTVSVVIPPHPEHKKRKANLRQKSKSSPPKPLPKSNALWLVPSHIGKPGIEKLPSHGRSKRIKSAARSETFFAPYSRREHAEDEQPSSAKPRKVSSTSRRSSTTGAADPRSLSHMSESSQHHTLRRSPRLRAAHEDSQMLADLPSHELSLSSVEPTQSSRNEAHDNESRQYGSDDDSDMSNRRGDVVEASTRASSPTPSVSLADSPIHPVPSRESSQDRHSPTEEEASESPFEAPLTPQQPTQDGPESPFEAPGSLISPFGRSSVATTADGSQSIQSSQQSTQEEGPESPFEAASTSRFFEEGAQPPTADLSPRASEEVESSRVQRSSSPVGLGNEPEDSDFRSSEWSSRLADQESEVSTRPLVQAGDSEASSTSPSANHSSESEDHDSEDHDSESSQQSSRPEVSRRRVTDEMTASSRPQPLSGASKKRKSEDPSEWPDASILTRVQLEEYLAAHDVPYDRSTRLARIIGSYNLLRSSLPHLGDLQPFKRPRASQSSPPPSSTGIKRRRTRARVEASSDDDQVGFVYSRPERPRNASIPPQSPSDSGSSDYQPSVAPTETSVGTPSRASNSTRSTIRTTRSFPTENPRQKRAKKGNNRPQTSKKAGKRRARASRPKRTRWRVSTHHEADLASDTVNFVPVLPETSKKRKNRSSTPARAKRACPGPDDLPSSEFATHRQASASRRRQPETRHNTYTPHPSFRDDGQVDLEDVTPGHTEQSEQSDRLGRPSKRTPPAESSSRSVHTKRTRPNPPDFDWSDLELQQSRPPLRPSTSRREGRVRSDSYAPASSFHDDPLASSFHDGGPTQPHLDHPQETHPLATPRSKRRRPDDSSPSPQRAKRRAPSAACLIPSSAHVRRRRAREQRVRLNSLTIPSIHDDFIVPNPSESGVERWRNSVPPGLSPPSRSPSPPPSANPNLRGCALGGCTGMLSELTQAAGRLTDSIVHATNQASLMQSTSLMPITGQPQIPASRPSGPRDLSLLARVRQHIRTLFGKTMELNIFPPPATAAEKALWRRDPENDYPEDEPMSASSASSHDDAVDPCFPYANGPGHRQASASTLKIMWRSMQRCRVVSFRPDFVRAVRDTDNLFLWDLAHSIFIKLVRAQEYPEIDLETCSSAKIYDAILNHAKQLKRTYTQAGWDPRRQDAQAQKKRRQMCTTRLRDARLKFCTTQSFLIPLIPVIDECTSDTESDAGIEGSDMDTGENERIAFVTKLPWRHPRIEEAVQLIDQLIERKRKSGSRDFGRSSSYTRFRYGNPRISDWPCPAQLPAHAYCEDWLKNQRIPELTKLHIQTGPSLKGLVKELKKLI</sequence>
<feature type="region of interest" description="Disordered" evidence="1">
    <location>
        <begin position="612"/>
        <end position="756"/>
    </location>
</feature>
<dbReference type="HOGENOM" id="CLU_252092_0_0_1"/>